<evidence type="ECO:0008006" key="4">
    <source>
        <dbReference type="Google" id="ProtNLM"/>
    </source>
</evidence>
<protein>
    <recommendedName>
        <fullName evidence="4">Hemerythrin HHE cation binding domain-containing protein</fullName>
    </recommendedName>
</protein>
<dbReference type="Proteomes" id="UP001334804">
    <property type="component" value="Chromosome"/>
</dbReference>
<sequence length="162" mass="17327">MTREVPMVSGPIQQPPTLPGGLRPSAARRPPTTPLGDLHPLTRALAVAPAEPRWREHVLGGLGPVRQGFAEHVRTTEGPAGLYAELLGQAPRLARGVRLLAREHAAITAALAALQQAAELPDAPVDDLLARAAHLLRVLARHRQRGADLLWEAYETDLGGET</sequence>
<evidence type="ECO:0000256" key="1">
    <source>
        <dbReference type="SAM" id="MobiDB-lite"/>
    </source>
</evidence>
<gene>
    <name evidence="2" type="ORF">OIE14_07380</name>
</gene>
<reference evidence="2 3" key="1">
    <citation type="submission" date="2022-10" db="EMBL/GenBank/DDBJ databases">
        <title>The complete genomes of actinobacterial strains from the NBC collection.</title>
        <authorList>
            <person name="Joergensen T.S."/>
            <person name="Alvarez Arevalo M."/>
            <person name="Sterndorff E.B."/>
            <person name="Faurdal D."/>
            <person name="Vuksanovic O."/>
            <person name="Mourched A.-S."/>
            <person name="Charusanti P."/>
            <person name="Shaw S."/>
            <person name="Blin K."/>
            <person name="Weber T."/>
        </authorList>
    </citation>
    <scope>NUCLEOTIDE SEQUENCE [LARGE SCALE GENOMIC DNA]</scope>
    <source>
        <strain evidence="2 3">NBC 01809</strain>
    </source>
</reference>
<feature type="region of interest" description="Disordered" evidence="1">
    <location>
        <begin position="1"/>
        <end position="38"/>
    </location>
</feature>
<evidence type="ECO:0000313" key="3">
    <source>
        <dbReference type="Proteomes" id="UP001334804"/>
    </source>
</evidence>
<proteinExistence type="predicted"/>
<keyword evidence="3" id="KW-1185">Reference proteome</keyword>
<name>A0ABZ1EIG3_9ACTN</name>
<dbReference type="RefSeq" id="WP_245715693.1">
    <property type="nucleotide sequence ID" value="NZ_CP109071.1"/>
</dbReference>
<organism evidence="2 3">
    <name type="scientific">Micromonospora peucetia</name>
    <dbReference type="NCBI Taxonomy" id="47871"/>
    <lineage>
        <taxon>Bacteria</taxon>
        <taxon>Bacillati</taxon>
        <taxon>Actinomycetota</taxon>
        <taxon>Actinomycetes</taxon>
        <taxon>Micromonosporales</taxon>
        <taxon>Micromonosporaceae</taxon>
        <taxon>Micromonospora</taxon>
    </lineage>
</organism>
<dbReference type="EMBL" id="CP109071">
    <property type="protein sequence ID" value="WSA33859.1"/>
    <property type="molecule type" value="Genomic_DNA"/>
</dbReference>
<evidence type="ECO:0000313" key="2">
    <source>
        <dbReference type="EMBL" id="WSA33859.1"/>
    </source>
</evidence>
<accession>A0ABZ1EIG3</accession>